<evidence type="ECO:0000313" key="3">
    <source>
        <dbReference type="Proteomes" id="UP000471026"/>
    </source>
</evidence>
<dbReference type="Proteomes" id="UP000471026">
    <property type="component" value="Unassembled WGS sequence"/>
</dbReference>
<proteinExistence type="predicted"/>
<reference evidence="2 3" key="1">
    <citation type="submission" date="2019-11" db="EMBL/GenBank/DDBJ databases">
        <title>Draft genome sequence of Kocuria indica DP-K7, a methyl red degrading Actinobacterium.</title>
        <authorList>
            <person name="Kumaran S."/>
            <person name="Tischler D."/>
            <person name="Ngo A.C.R."/>
            <person name="Schultes F."/>
        </authorList>
    </citation>
    <scope>NUCLEOTIDE SEQUENCE [LARGE SCALE GENOMIC DNA]</scope>
    <source>
        <strain evidence="2 3">DP-K7</strain>
    </source>
</reference>
<feature type="domain" description="AraC effector-binding" evidence="1">
    <location>
        <begin position="3"/>
        <end position="167"/>
    </location>
</feature>
<name>A0A6N9R092_9MICC</name>
<accession>A0A6N9R092</accession>
<dbReference type="AlphaFoldDB" id="A0A6N9R092"/>
<comment type="caution">
    <text evidence="2">The sequence shown here is derived from an EMBL/GenBank/DDBJ whole genome shotgun (WGS) entry which is preliminary data.</text>
</comment>
<dbReference type="InterPro" id="IPR011256">
    <property type="entry name" value="Reg_factor_effector_dom_sf"/>
</dbReference>
<dbReference type="EMBL" id="WMHZ01000021">
    <property type="protein sequence ID" value="NDO78936.1"/>
    <property type="molecule type" value="Genomic_DNA"/>
</dbReference>
<gene>
    <name evidence="2" type="ORF">GKZ75_12055</name>
</gene>
<dbReference type="Pfam" id="PF06445">
    <property type="entry name" value="GyrI-like"/>
    <property type="match status" value="1"/>
</dbReference>
<protein>
    <submittedName>
        <fullName evidence="2">AraC family transcriptional regulator</fullName>
    </submittedName>
</protein>
<evidence type="ECO:0000259" key="1">
    <source>
        <dbReference type="SMART" id="SM00871"/>
    </source>
</evidence>
<evidence type="ECO:0000313" key="2">
    <source>
        <dbReference type="EMBL" id="NDO78936.1"/>
    </source>
</evidence>
<dbReference type="InterPro" id="IPR029442">
    <property type="entry name" value="GyrI-like"/>
</dbReference>
<dbReference type="SUPFAM" id="SSF55136">
    <property type="entry name" value="Probable bacterial effector-binding domain"/>
    <property type="match status" value="1"/>
</dbReference>
<dbReference type="Gene3D" id="3.20.80.10">
    <property type="entry name" value="Regulatory factor, effector binding domain"/>
    <property type="match status" value="1"/>
</dbReference>
<sequence>MALNIAVQEREITHYIGVPVTARFSEFGAPGGPNEAVPRVYQWLGEHQIAPLGGPLYVYRHIGKADEMVDLTVAVPVAEPVRPSDGLVLGSLPAGTYVVGRHVGAPDEIAASGSKVKEWADSKALRLDVLRDEDGELWTGHAEHFLTDPTEEADASKWVTELLFKTA</sequence>
<dbReference type="InterPro" id="IPR010499">
    <property type="entry name" value="AraC_E-bd"/>
</dbReference>
<organism evidence="2 3">
    <name type="scientific">Kocuria marina subsp. indica</name>
    <dbReference type="NCBI Taxonomy" id="1049583"/>
    <lineage>
        <taxon>Bacteria</taxon>
        <taxon>Bacillati</taxon>
        <taxon>Actinomycetota</taxon>
        <taxon>Actinomycetes</taxon>
        <taxon>Micrococcales</taxon>
        <taxon>Micrococcaceae</taxon>
        <taxon>Kocuria</taxon>
    </lineage>
</organism>
<dbReference type="SMART" id="SM00871">
    <property type="entry name" value="AraC_E_bind"/>
    <property type="match status" value="1"/>
</dbReference>